<dbReference type="EMBL" id="BAABDQ010000050">
    <property type="protein sequence ID" value="GAA3613751.1"/>
    <property type="molecule type" value="Genomic_DNA"/>
</dbReference>
<proteinExistence type="inferred from homology"/>
<evidence type="ECO:0000313" key="5">
    <source>
        <dbReference type="EMBL" id="GAA3613751.1"/>
    </source>
</evidence>
<feature type="compositionally biased region" description="Polar residues" evidence="3">
    <location>
        <begin position="68"/>
        <end position="78"/>
    </location>
</feature>
<reference evidence="6" key="1">
    <citation type="journal article" date="2019" name="Int. J. Syst. Evol. Microbiol.">
        <title>The Global Catalogue of Microorganisms (GCM) 10K type strain sequencing project: providing services to taxonomists for standard genome sequencing and annotation.</title>
        <authorList>
            <consortium name="The Broad Institute Genomics Platform"/>
            <consortium name="The Broad Institute Genome Sequencing Center for Infectious Disease"/>
            <person name="Wu L."/>
            <person name="Ma J."/>
        </authorList>
    </citation>
    <scope>NUCLEOTIDE SEQUENCE [LARGE SCALE GENOMIC DNA]</scope>
    <source>
        <strain evidence="6">JCM 17326</strain>
    </source>
</reference>
<evidence type="ECO:0000313" key="6">
    <source>
        <dbReference type="Proteomes" id="UP001500630"/>
    </source>
</evidence>
<dbReference type="Proteomes" id="UP001500630">
    <property type="component" value="Unassembled WGS sequence"/>
</dbReference>
<gene>
    <name evidence="5" type="ORF">GCM10022419_118600</name>
</gene>
<dbReference type="SUPFAM" id="SSF52091">
    <property type="entry name" value="SpoIIaa-like"/>
    <property type="match status" value="1"/>
</dbReference>
<comment type="similarity">
    <text evidence="1 2">Belongs to the anti-sigma-factor antagonist family.</text>
</comment>
<dbReference type="InterPro" id="IPR002645">
    <property type="entry name" value="STAS_dom"/>
</dbReference>
<dbReference type="PANTHER" id="PTHR33495:SF2">
    <property type="entry name" value="ANTI-SIGMA FACTOR ANTAGONIST TM_1081-RELATED"/>
    <property type="match status" value="1"/>
</dbReference>
<dbReference type="InterPro" id="IPR036513">
    <property type="entry name" value="STAS_dom_sf"/>
</dbReference>
<evidence type="ECO:0000256" key="2">
    <source>
        <dbReference type="RuleBase" id="RU003749"/>
    </source>
</evidence>
<dbReference type="Pfam" id="PF01740">
    <property type="entry name" value="STAS"/>
    <property type="match status" value="1"/>
</dbReference>
<feature type="region of interest" description="Disordered" evidence="3">
    <location>
        <begin position="1"/>
        <end position="23"/>
    </location>
</feature>
<dbReference type="PANTHER" id="PTHR33495">
    <property type="entry name" value="ANTI-SIGMA FACTOR ANTAGONIST TM_1081-RELATED-RELATED"/>
    <property type="match status" value="1"/>
</dbReference>
<organism evidence="5 6">
    <name type="scientific">Nonomuraea rosea</name>
    <dbReference type="NCBI Taxonomy" id="638574"/>
    <lineage>
        <taxon>Bacteria</taxon>
        <taxon>Bacillati</taxon>
        <taxon>Actinomycetota</taxon>
        <taxon>Actinomycetes</taxon>
        <taxon>Streptosporangiales</taxon>
        <taxon>Streptosporangiaceae</taxon>
        <taxon>Nonomuraea</taxon>
    </lineage>
</organism>
<evidence type="ECO:0000256" key="3">
    <source>
        <dbReference type="SAM" id="MobiDB-lite"/>
    </source>
</evidence>
<dbReference type="NCBIfam" id="TIGR00377">
    <property type="entry name" value="ant_ant_sig"/>
    <property type="match status" value="1"/>
</dbReference>
<dbReference type="Gene3D" id="3.30.750.24">
    <property type="entry name" value="STAS domain"/>
    <property type="match status" value="1"/>
</dbReference>
<keyword evidence="6" id="KW-1185">Reference proteome</keyword>
<evidence type="ECO:0000256" key="1">
    <source>
        <dbReference type="ARBA" id="ARBA00009013"/>
    </source>
</evidence>
<protein>
    <recommendedName>
        <fullName evidence="2">Anti-sigma factor antagonist</fullName>
    </recommendedName>
</protein>
<sequence length="184" mass="19655">MTLLTRPTPLGAPGAPRATDSKARLRLVTGAPKADAFADWENEGGHLIDQDIPAVSGPRRNGQVDQRPPTSLPRSQSRTTLTDAFPLGTADRSKPTTVGLSGEIDMYTSANLRTRLEDVLKSSTPLLVLNLSAVSFCDASGLAVIVGIQRRARFMGITLALAAPRPAMYKLLHITGLDRSLPVM</sequence>
<accession>A0ABP6ZQV8</accession>
<name>A0ABP6ZQV8_9ACTN</name>
<evidence type="ECO:0000259" key="4">
    <source>
        <dbReference type="PROSITE" id="PS50801"/>
    </source>
</evidence>
<feature type="region of interest" description="Disordered" evidence="3">
    <location>
        <begin position="48"/>
        <end position="78"/>
    </location>
</feature>
<dbReference type="PROSITE" id="PS50801">
    <property type="entry name" value="STAS"/>
    <property type="match status" value="1"/>
</dbReference>
<dbReference type="CDD" id="cd07043">
    <property type="entry name" value="STAS_anti-anti-sigma_factors"/>
    <property type="match status" value="1"/>
</dbReference>
<feature type="domain" description="STAS" evidence="4">
    <location>
        <begin position="100"/>
        <end position="184"/>
    </location>
</feature>
<dbReference type="InterPro" id="IPR003658">
    <property type="entry name" value="Anti-sigma_ant"/>
</dbReference>
<comment type="caution">
    <text evidence="5">The sequence shown here is derived from an EMBL/GenBank/DDBJ whole genome shotgun (WGS) entry which is preliminary data.</text>
</comment>